<protein>
    <submittedName>
        <fullName evidence="1">Uncharacterized protein</fullName>
    </submittedName>
</protein>
<dbReference type="AlphaFoldDB" id="A0AAW8LCL3"/>
<organism evidence="1 2">
    <name type="scientific">Acinetobacter lwoffii</name>
    <dbReference type="NCBI Taxonomy" id="28090"/>
    <lineage>
        <taxon>Bacteria</taxon>
        <taxon>Pseudomonadati</taxon>
        <taxon>Pseudomonadota</taxon>
        <taxon>Gammaproteobacteria</taxon>
        <taxon>Moraxellales</taxon>
        <taxon>Moraxellaceae</taxon>
        <taxon>Acinetobacter</taxon>
    </lineage>
</organism>
<comment type="caution">
    <text evidence="1">The sequence shown here is derived from an EMBL/GenBank/DDBJ whole genome shotgun (WGS) entry which is preliminary data.</text>
</comment>
<accession>A0AAW8LCL3</accession>
<gene>
    <name evidence="1" type="ORF">J2X86_002440</name>
</gene>
<dbReference type="EMBL" id="JAVDSC010000012">
    <property type="protein sequence ID" value="MDR6630385.1"/>
    <property type="molecule type" value="Genomic_DNA"/>
</dbReference>
<evidence type="ECO:0000313" key="2">
    <source>
        <dbReference type="Proteomes" id="UP001262767"/>
    </source>
</evidence>
<evidence type="ECO:0000313" key="1">
    <source>
        <dbReference type="EMBL" id="MDR6630385.1"/>
    </source>
</evidence>
<proteinExistence type="predicted"/>
<dbReference type="RefSeq" id="WP_310077885.1">
    <property type="nucleotide sequence ID" value="NZ_JAVDSC010000012.1"/>
</dbReference>
<dbReference type="Proteomes" id="UP001262767">
    <property type="component" value="Unassembled WGS sequence"/>
</dbReference>
<sequence length="146" mass="15865">MRLSPVDQHGQYQDSEAGTIASLSDQLFNEYGLSGYSLTPSDIETALIADFKVYAGWVTTATQARGQGTTLDGTQSVELGEWAILETVIRAHCELIQAQRMEATASLGGERFGLSVSEASQKYSDAKLEAEKKAFIEEPFFIDFGG</sequence>
<name>A0AAW8LCL3_ACILW</name>
<reference evidence="1" key="1">
    <citation type="submission" date="2023-07" db="EMBL/GenBank/DDBJ databases">
        <title>Sorghum-associated microbial communities from plants grown in Nebraska, USA.</title>
        <authorList>
            <person name="Schachtman D."/>
        </authorList>
    </citation>
    <scope>NUCLEOTIDE SEQUENCE</scope>
    <source>
        <strain evidence="1">BE44</strain>
    </source>
</reference>